<dbReference type="InterPro" id="IPR050221">
    <property type="entry name" value="26S_Proteasome_ATPase"/>
</dbReference>
<dbReference type="GO" id="GO:0016887">
    <property type="term" value="F:ATP hydrolysis activity"/>
    <property type="evidence" value="ECO:0007669"/>
    <property type="project" value="InterPro"/>
</dbReference>
<accession>A0A2U1PFW5</accession>
<keyword evidence="1" id="KW-0547">Nucleotide-binding</keyword>
<dbReference type="OrthoDB" id="291737at2759"/>
<dbReference type="GO" id="GO:0006508">
    <property type="term" value="P:proteolysis"/>
    <property type="evidence" value="ECO:0007669"/>
    <property type="project" value="UniProtKB-KW"/>
</dbReference>
<reference evidence="4 5" key="1">
    <citation type="journal article" date="2018" name="Mol. Plant">
        <title>The genome of Artemisia annua provides insight into the evolution of Asteraceae family and artemisinin biosynthesis.</title>
        <authorList>
            <person name="Shen Q."/>
            <person name="Zhang L."/>
            <person name="Liao Z."/>
            <person name="Wang S."/>
            <person name="Yan T."/>
            <person name="Shi P."/>
            <person name="Liu M."/>
            <person name="Fu X."/>
            <person name="Pan Q."/>
            <person name="Wang Y."/>
            <person name="Lv Z."/>
            <person name="Lu X."/>
            <person name="Zhang F."/>
            <person name="Jiang W."/>
            <person name="Ma Y."/>
            <person name="Chen M."/>
            <person name="Hao X."/>
            <person name="Li L."/>
            <person name="Tang Y."/>
            <person name="Lv G."/>
            <person name="Zhou Y."/>
            <person name="Sun X."/>
            <person name="Brodelius P.E."/>
            <person name="Rose J.K.C."/>
            <person name="Tang K."/>
        </authorList>
    </citation>
    <scope>NUCLEOTIDE SEQUENCE [LARGE SCALE GENOMIC DNA]</scope>
    <source>
        <strain evidence="5">cv. Huhao1</strain>
        <tissue evidence="4">Leaf</tissue>
    </source>
</reference>
<evidence type="ECO:0000259" key="3">
    <source>
        <dbReference type="Pfam" id="PF00004"/>
    </source>
</evidence>
<evidence type="ECO:0000256" key="2">
    <source>
        <dbReference type="ARBA" id="ARBA00022840"/>
    </source>
</evidence>
<keyword evidence="5" id="KW-1185">Reference proteome</keyword>
<keyword evidence="4" id="KW-0645">Protease</keyword>
<gene>
    <name evidence="4" type="ORF">CTI12_AA157290</name>
</gene>
<dbReference type="GO" id="GO:0008233">
    <property type="term" value="F:peptidase activity"/>
    <property type="evidence" value="ECO:0007669"/>
    <property type="project" value="UniProtKB-KW"/>
</dbReference>
<dbReference type="SUPFAM" id="SSF52540">
    <property type="entry name" value="P-loop containing nucleoside triphosphate hydrolases"/>
    <property type="match status" value="1"/>
</dbReference>
<protein>
    <submittedName>
        <fullName evidence="4">26S protease regulatory subunit 6A</fullName>
    </submittedName>
</protein>
<evidence type="ECO:0000313" key="5">
    <source>
        <dbReference type="Proteomes" id="UP000245207"/>
    </source>
</evidence>
<organism evidence="4 5">
    <name type="scientific">Artemisia annua</name>
    <name type="common">Sweet wormwood</name>
    <dbReference type="NCBI Taxonomy" id="35608"/>
    <lineage>
        <taxon>Eukaryota</taxon>
        <taxon>Viridiplantae</taxon>
        <taxon>Streptophyta</taxon>
        <taxon>Embryophyta</taxon>
        <taxon>Tracheophyta</taxon>
        <taxon>Spermatophyta</taxon>
        <taxon>Magnoliopsida</taxon>
        <taxon>eudicotyledons</taxon>
        <taxon>Gunneridae</taxon>
        <taxon>Pentapetalae</taxon>
        <taxon>asterids</taxon>
        <taxon>campanulids</taxon>
        <taxon>Asterales</taxon>
        <taxon>Asteraceae</taxon>
        <taxon>Asteroideae</taxon>
        <taxon>Anthemideae</taxon>
        <taxon>Artemisiinae</taxon>
        <taxon>Artemisia</taxon>
    </lineage>
</organism>
<keyword evidence="2" id="KW-0067">ATP-binding</keyword>
<dbReference type="GO" id="GO:0005524">
    <property type="term" value="F:ATP binding"/>
    <property type="evidence" value="ECO:0007669"/>
    <property type="project" value="UniProtKB-KW"/>
</dbReference>
<sequence>MDLSSLKSGHTHTKATEGPIIWLQISTDVELELLLIQKLLQVFIGDGTKLVHDAFQLDKEKSPVIIFIDEIDAISTMRFDRPELEAACDDFNNVIGSTSFGTVYKGTLSSGLK</sequence>
<name>A0A2U1PFW5_ARTAN</name>
<dbReference type="AlphaFoldDB" id="A0A2U1PFW5"/>
<dbReference type="PANTHER" id="PTHR23073">
    <property type="entry name" value="26S PROTEASOME REGULATORY SUBUNIT"/>
    <property type="match status" value="1"/>
</dbReference>
<evidence type="ECO:0000256" key="1">
    <source>
        <dbReference type="ARBA" id="ARBA00022741"/>
    </source>
</evidence>
<dbReference type="Proteomes" id="UP000245207">
    <property type="component" value="Unassembled WGS sequence"/>
</dbReference>
<dbReference type="Gene3D" id="3.40.50.300">
    <property type="entry name" value="P-loop containing nucleotide triphosphate hydrolases"/>
    <property type="match status" value="1"/>
</dbReference>
<feature type="domain" description="ATPase AAA-type core" evidence="3">
    <location>
        <begin position="36"/>
        <end position="78"/>
    </location>
</feature>
<keyword evidence="4" id="KW-0378">Hydrolase</keyword>
<evidence type="ECO:0000313" key="4">
    <source>
        <dbReference type="EMBL" id="PWA84681.1"/>
    </source>
</evidence>
<comment type="caution">
    <text evidence="4">The sequence shown here is derived from an EMBL/GenBank/DDBJ whole genome shotgun (WGS) entry which is preliminary data.</text>
</comment>
<dbReference type="InterPro" id="IPR027417">
    <property type="entry name" value="P-loop_NTPase"/>
</dbReference>
<dbReference type="Pfam" id="PF00004">
    <property type="entry name" value="AAA"/>
    <property type="match status" value="1"/>
</dbReference>
<dbReference type="EMBL" id="PKPP01001203">
    <property type="protein sequence ID" value="PWA84681.1"/>
    <property type="molecule type" value="Genomic_DNA"/>
</dbReference>
<proteinExistence type="predicted"/>
<dbReference type="InterPro" id="IPR003959">
    <property type="entry name" value="ATPase_AAA_core"/>
</dbReference>
<dbReference type="STRING" id="35608.A0A2U1PFW5"/>